<evidence type="ECO:0000313" key="2">
    <source>
        <dbReference type="EMBL" id="KAK0747735.1"/>
    </source>
</evidence>
<dbReference type="EMBL" id="JAUKTV010000001">
    <property type="protein sequence ID" value="KAK0747735.1"/>
    <property type="molecule type" value="Genomic_DNA"/>
</dbReference>
<accession>A0AA40K6I8</accession>
<comment type="caution">
    <text evidence="2">The sequence shown here is derived from an EMBL/GenBank/DDBJ whole genome shotgun (WGS) entry which is preliminary data.</text>
</comment>
<name>A0AA40K6I8_9PEZI</name>
<reference evidence="2" key="1">
    <citation type="submission" date="2023-06" db="EMBL/GenBank/DDBJ databases">
        <title>Genome-scale phylogeny and comparative genomics of the fungal order Sordariales.</title>
        <authorList>
            <consortium name="Lawrence Berkeley National Laboratory"/>
            <person name="Hensen N."/>
            <person name="Bonometti L."/>
            <person name="Westerberg I."/>
            <person name="Brannstrom I.O."/>
            <person name="Guillou S."/>
            <person name="Cros-Aarteil S."/>
            <person name="Calhoun S."/>
            <person name="Haridas S."/>
            <person name="Kuo A."/>
            <person name="Mondo S."/>
            <person name="Pangilinan J."/>
            <person name="Riley R."/>
            <person name="Labutti K."/>
            <person name="Andreopoulos B."/>
            <person name="Lipzen A."/>
            <person name="Chen C."/>
            <person name="Yanf M."/>
            <person name="Daum C."/>
            <person name="Ng V."/>
            <person name="Clum A."/>
            <person name="Steindorff A."/>
            <person name="Ohm R."/>
            <person name="Martin F."/>
            <person name="Silar P."/>
            <person name="Natvig D."/>
            <person name="Lalanne C."/>
            <person name="Gautier V."/>
            <person name="Ament-Velasquez S.L."/>
            <person name="Kruys A."/>
            <person name="Hutchinson M.I."/>
            <person name="Powell A.J."/>
            <person name="Barry K."/>
            <person name="Miller A.N."/>
            <person name="Grigoriev I.V."/>
            <person name="Debuchy R."/>
            <person name="Gladieux P."/>
            <person name="Thoren M.H."/>
            <person name="Johannesson H."/>
        </authorList>
    </citation>
    <scope>NUCLEOTIDE SEQUENCE</scope>
    <source>
        <strain evidence="2">CBS 540.89</strain>
    </source>
</reference>
<keyword evidence="1" id="KW-0732">Signal</keyword>
<organism evidence="2 3">
    <name type="scientific">Apiosordaria backusii</name>
    <dbReference type="NCBI Taxonomy" id="314023"/>
    <lineage>
        <taxon>Eukaryota</taxon>
        <taxon>Fungi</taxon>
        <taxon>Dikarya</taxon>
        <taxon>Ascomycota</taxon>
        <taxon>Pezizomycotina</taxon>
        <taxon>Sordariomycetes</taxon>
        <taxon>Sordariomycetidae</taxon>
        <taxon>Sordariales</taxon>
        <taxon>Lasiosphaeriaceae</taxon>
        <taxon>Apiosordaria</taxon>
    </lineage>
</organism>
<feature type="signal peptide" evidence="1">
    <location>
        <begin position="1"/>
        <end position="23"/>
    </location>
</feature>
<evidence type="ECO:0000256" key="1">
    <source>
        <dbReference type="SAM" id="SignalP"/>
    </source>
</evidence>
<protein>
    <submittedName>
        <fullName evidence="2">Uncharacterized protein</fullName>
    </submittedName>
</protein>
<feature type="chain" id="PRO_5041254993" evidence="1">
    <location>
        <begin position="24"/>
        <end position="130"/>
    </location>
</feature>
<proteinExistence type="predicted"/>
<sequence length="130" mass="14697">MLCRHMRPWALGLATTSLWGAFASYTVCEQDGGLNWDTGMARGKLGKLGWKDFRLGTLGWGLGEAVQGLFLPPERRLQGYRVAVRARAASEKPFAPIHWATSQLQETRRQGFSKIERRERPQLGGRWLGR</sequence>
<dbReference type="AlphaFoldDB" id="A0AA40K6I8"/>
<dbReference type="Proteomes" id="UP001172159">
    <property type="component" value="Unassembled WGS sequence"/>
</dbReference>
<gene>
    <name evidence="2" type="ORF">B0T21DRAFT_9697</name>
</gene>
<keyword evidence="3" id="KW-1185">Reference proteome</keyword>
<evidence type="ECO:0000313" key="3">
    <source>
        <dbReference type="Proteomes" id="UP001172159"/>
    </source>
</evidence>